<dbReference type="InterPro" id="IPR049450">
    <property type="entry name" value="ACOT8-like_C"/>
</dbReference>
<feature type="domain" description="Acyl-CoA thioesterase-like C-terminal" evidence="3">
    <location>
        <begin position="141"/>
        <end position="247"/>
    </location>
</feature>
<comment type="caution">
    <text evidence="4">The sequence shown here is derived from an EMBL/GenBank/DDBJ whole genome shotgun (WGS) entry which is preliminary data.</text>
</comment>
<feature type="domain" description="Acyl-CoA thioesterase-like N-terminal HotDog" evidence="2">
    <location>
        <begin position="24"/>
        <end position="104"/>
    </location>
</feature>
<sequence>MSESFGYFDPEGAGYTPRPVAASQWSSDQIVGPALCGLLARALERDQGEDGFVPARLTVDLFKPARMRPLTVTTTLVRGGKRIRLADAVVLEDGVPAARASVVFLRPSQEPPGAIWKRDRQPVPPPAGLSPRPDGPDAPLWHSDGSETWSRRPSDHENATRKRSWLRPVPVIPGEELSPFVLAAMAGEQTSMVTNWSDAGVGFINTDLTLALSRMPIGPDVGLEADNHLSEDGIAVGAATLFDRHGAFGSALITAVANAARQITASHLDGVIAAAGERAL</sequence>
<evidence type="ECO:0000259" key="3">
    <source>
        <dbReference type="Pfam" id="PF20789"/>
    </source>
</evidence>
<dbReference type="Proteomes" id="UP000540412">
    <property type="component" value="Unassembled WGS sequence"/>
</dbReference>
<dbReference type="Pfam" id="PF13622">
    <property type="entry name" value="4HBT_3"/>
    <property type="match status" value="1"/>
</dbReference>
<name>A0A7W9PJV1_9NOCA</name>
<reference evidence="4 5" key="1">
    <citation type="submission" date="2020-08" db="EMBL/GenBank/DDBJ databases">
        <title>Sequencing the genomes of 1000 actinobacteria strains.</title>
        <authorList>
            <person name="Klenk H.-P."/>
        </authorList>
    </citation>
    <scope>NUCLEOTIDE SEQUENCE [LARGE SCALE GENOMIC DNA]</scope>
    <source>
        <strain evidence="4 5">DSM 43582</strain>
    </source>
</reference>
<accession>A0A7W9PJV1</accession>
<dbReference type="AlphaFoldDB" id="A0A7W9PJV1"/>
<dbReference type="InterPro" id="IPR049449">
    <property type="entry name" value="TesB_ACOT8-like_N"/>
</dbReference>
<organism evidence="4 5">
    <name type="scientific">Nocardia transvalensis</name>
    <dbReference type="NCBI Taxonomy" id="37333"/>
    <lineage>
        <taxon>Bacteria</taxon>
        <taxon>Bacillati</taxon>
        <taxon>Actinomycetota</taxon>
        <taxon>Actinomycetes</taxon>
        <taxon>Mycobacteriales</taxon>
        <taxon>Nocardiaceae</taxon>
        <taxon>Nocardia</taxon>
    </lineage>
</organism>
<dbReference type="Gene3D" id="2.40.160.210">
    <property type="entry name" value="Acyl-CoA thioesterase, double hotdog domain"/>
    <property type="match status" value="1"/>
</dbReference>
<keyword evidence="5" id="KW-1185">Reference proteome</keyword>
<evidence type="ECO:0008006" key="6">
    <source>
        <dbReference type="Google" id="ProtNLM"/>
    </source>
</evidence>
<evidence type="ECO:0000313" key="4">
    <source>
        <dbReference type="EMBL" id="MBB5917290.1"/>
    </source>
</evidence>
<dbReference type="SUPFAM" id="SSF54637">
    <property type="entry name" value="Thioesterase/thiol ester dehydrase-isomerase"/>
    <property type="match status" value="1"/>
</dbReference>
<evidence type="ECO:0000256" key="1">
    <source>
        <dbReference type="SAM" id="MobiDB-lite"/>
    </source>
</evidence>
<feature type="compositionally biased region" description="Basic and acidic residues" evidence="1">
    <location>
        <begin position="149"/>
        <end position="160"/>
    </location>
</feature>
<dbReference type="InterPro" id="IPR042171">
    <property type="entry name" value="Acyl-CoA_hotdog"/>
</dbReference>
<gene>
    <name evidence="4" type="ORF">BJY24_006202</name>
</gene>
<feature type="region of interest" description="Disordered" evidence="1">
    <location>
        <begin position="111"/>
        <end position="162"/>
    </location>
</feature>
<proteinExistence type="predicted"/>
<evidence type="ECO:0000259" key="2">
    <source>
        <dbReference type="Pfam" id="PF13622"/>
    </source>
</evidence>
<dbReference type="RefSeq" id="WP_051162928.1">
    <property type="nucleotide sequence ID" value="NZ_JACHIT010000002.1"/>
</dbReference>
<dbReference type="EMBL" id="JACHIT010000002">
    <property type="protein sequence ID" value="MBB5917290.1"/>
    <property type="molecule type" value="Genomic_DNA"/>
</dbReference>
<evidence type="ECO:0000313" key="5">
    <source>
        <dbReference type="Proteomes" id="UP000540412"/>
    </source>
</evidence>
<dbReference type="Pfam" id="PF20789">
    <property type="entry name" value="4HBT_3C"/>
    <property type="match status" value="1"/>
</dbReference>
<dbReference type="InterPro" id="IPR029069">
    <property type="entry name" value="HotDog_dom_sf"/>
</dbReference>
<protein>
    <recommendedName>
        <fullName evidence="6">Thioesterase superfamily protein</fullName>
    </recommendedName>
</protein>